<feature type="compositionally biased region" description="Basic and acidic residues" evidence="1">
    <location>
        <begin position="206"/>
        <end position="215"/>
    </location>
</feature>
<dbReference type="Proteomes" id="UP000717996">
    <property type="component" value="Unassembled WGS sequence"/>
</dbReference>
<accession>A0A9P6Y9A6</accession>
<feature type="region of interest" description="Disordered" evidence="1">
    <location>
        <begin position="206"/>
        <end position="239"/>
    </location>
</feature>
<keyword evidence="2" id="KW-0812">Transmembrane</keyword>
<dbReference type="PANTHER" id="PTHR12246">
    <property type="entry name" value="PALMITOYLTRANSFERASE ZDHHC16"/>
    <property type="match status" value="1"/>
</dbReference>
<comment type="caution">
    <text evidence="3">The sequence shown here is derived from an EMBL/GenBank/DDBJ whole genome shotgun (WGS) entry which is preliminary data.</text>
</comment>
<evidence type="ECO:0008006" key="5">
    <source>
        <dbReference type="Google" id="ProtNLM"/>
    </source>
</evidence>
<dbReference type="PROSITE" id="PS50216">
    <property type="entry name" value="DHHC"/>
    <property type="match status" value="1"/>
</dbReference>
<evidence type="ECO:0000256" key="2">
    <source>
        <dbReference type="SAM" id="Phobius"/>
    </source>
</evidence>
<keyword evidence="2" id="KW-1133">Transmembrane helix</keyword>
<dbReference type="GO" id="GO:0016409">
    <property type="term" value="F:palmitoyltransferase activity"/>
    <property type="evidence" value="ECO:0007669"/>
    <property type="project" value="InterPro"/>
</dbReference>
<feature type="compositionally biased region" description="Acidic residues" evidence="1">
    <location>
        <begin position="216"/>
        <end position="228"/>
    </location>
</feature>
<dbReference type="OrthoDB" id="331948at2759"/>
<evidence type="ECO:0000313" key="4">
    <source>
        <dbReference type="Proteomes" id="UP000717996"/>
    </source>
</evidence>
<keyword evidence="2" id="KW-0472">Membrane</keyword>
<gene>
    <name evidence="3" type="ORF">G6F51_007146</name>
</gene>
<dbReference type="AlphaFoldDB" id="A0A9P6Y9A6"/>
<name>A0A9P6Y9A6_RHIOR</name>
<feature type="transmembrane region" description="Helical" evidence="2">
    <location>
        <begin position="82"/>
        <end position="105"/>
    </location>
</feature>
<evidence type="ECO:0000313" key="3">
    <source>
        <dbReference type="EMBL" id="KAG1542650.1"/>
    </source>
</evidence>
<sequence>MVFYNYYLAVTTDPGKIPPNWEPPSSLVLPAQKEGVTGLRYCKACHAYKPPRSHHCRYCRVRSIMNSIRHFQFDAEPSTSDIILMVINFVLVFVVLFAVGILSGYQFYCLLRNQSNIEAWERGKVETLVRRGKIQPIKYPFDIGIYKNICQVLGPKPMLWLWPQSASGDGLTFPVIPQTDPSVPYYWPPRDPDDLRPSIFSSKYKRQQEKKRALEENPDAYVDSESEGYYDSGSFESDYDEEEGMTNLIHHRLYDISGAYYNESSSEEDHIPLSNYAKKKK</sequence>
<evidence type="ECO:0000256" key="1">
    <source>
        <dbReference type="SAM" id="MobiDB-lite"/>
    </source>
</evidence>
<dbReference type="EMBL" id="JAANIT010001038">
    <property type="protein sequence ID" value="KAG1542650.1"/>
    <property type="molecule type" value="Genomic_DNA"/>
</dbReference>
<protein>
    <recommendedName>
        <fullName evidence="5">Protein S-acyltransferase</fullName>
    </recommendedName>
</protein>
<reference evidence="3" key="1">
    <citation type="journal article" date="2020" name="Microb. Genom.">
        <title>Genetic diversity of clinical and environmental Mucorales isolates obtained from an investigation of mucormycosis cases among solid organ transplant recipients.</title>
        <authorList>
            <person name="Nguyen M.H."/>
            <person name="Kaul D."/>
            <person name="Muto C."/>
            <person name="Cheng S.J."/>
            <person name="Richter R.A."/>
            <person name="Bruno V.M."/>
            <person name="Liu G."/>
            <person name="Beyhan S."/>
            <person name="Sundermann A.J."/>
            <person name="Mounaud S."/>
            <person name="Pasculle A.W."/>
            <person name="Nierman W.C."/>
            <person name="Driscoll E."/>
            <person name="Cumbie R."/>
            <person name="Clancy C.J."/>
            <person name="Dupont C.L."/>
        </authorList>
    </citation>
    <scope>NUCLEOTIDE SEQUENCE</scope>
    <source>
        <strain evidence="3">GL16</strain>
    </source>
</reference>
<dbReference type="InterPro" id="IPR039859">
    <property type="entry name" value="PFA4/ZDH16/20/ERF2-like"/>
</dbReference>
<organism evidence="3 4">
    <name type="scientific">Rhizopus oryzae</name>
    <name type="common">Mucormycosis agent</name>
    <name type="synonym">Rhizopus arrhizus var. delemar</name>
    <dbReference type="NCBI Taxonomy" id="64495"/>
    <lineage>
        <taxon>Eukaryota</taxon>
        <taxon>Fungi</taxon>
        <taxon>Fungi incertae sedis</taxon>
        <taxon>Mucoromycota</taxon>
        <taxon>Mucoromycotina</taxon>
        <taxon>Mucoromycetes</taxon>
        <taxon>Mucorales</taxon>
        <taxon>Mucorineae</taxon>
        <taxon>Rhizopodaceae</taxon>
        <taxon>Rhizopus</taxon>
    </lineage>
</organism>
<proteinExistence type="predicted"/>